<evidence type="ECO:0000256" key="2">
    <source>
        <dbReference type="ARBA" id="ARBA00022448"/>
    </source>
</evidence>
<keyword evidence="4 7" id="KW-0812">Transmembrane</keyword>
<gene>
    <name evidence="9" type="ORF">ACIBG2_36295</name>
</gene>
<feature type="transmembrane region" description="Helical" evidence="7">
    <location>
        <begin position="296"/>
        <end position="322"/>
    </location>
</feature>
<dbReference type="CDD" id="cd06261">
    <property type="entry name" value="TM_PBP2"/>
    <property type="match status" value="1"/>
</dbReference>
<evidence type="ECO:0000256" key="7">
    <source>
        <dbReference type="RuleBase" id="RU363032"/>
    </source>
</evidence>
<dbReference type="Pfam" id="PF00528">
    <property type="entry name" value="BPD_transp_1"/>
    <property type="match status" value="1"/>
</dbReference>
<dbReference type="PROSITE" id="PS50928">
    <property type="entry name" value="ABC_TM1"/>
    <property type="match status" value="1"/>
</dbReference>
<feature type="transmembrane region" description="Helical" evidence="7">
    <location>
        <begin position="112"/>
        <end position="134"/>
    </location>
</feature>
<comment type="caution">
    <text evidence="9">The sequence shown here is derived from an EMBL/GenBank/DDBJ whole genome shotgun (WGS) entry which is preliminary data.</text>
</comment>
<evidence type="ECO:0000256" key="1">
    <source>
        <dbReference type="ARBA" id="ARBA00004651"/>
    </source>
</evidence>
<comment type="similarity">
    <text evidence="7">Belongs to the binding-protein-dependent transport system permease family.</text>
</comment>
<feature type="transmembrane region" description="Helical" evidence="7">
    <location>
        <begin position="254"/>
        <end position="276"/>
    </location>
</feature>
<dbReference type="SUPFAM" id="SSF161098">
    <property type="entry name" value="MetI-like"/>
    <property type="match status" value="1"/>
</dbReference>
<accession>A0ABW7Z3Y0</accession>
<comment type="subcellular location">
    <subcellularLocation>
        <location evidence="1 7">Cell membrane</location>
        <topology evidence="1 7">Multi-pass membrane protein</topology>
    </subcellularLocation>
</comment>
<sequence length="330" mass="35373">MTVYLLRRLAAAAAVLLAVCLTTFVIFTLLPSNPALIACGKSCTAERLAEISSQMGLDRPLPAQFTDYVIGIFAGRSLGTGQYAIRCDFPCLGYSWQTGQPVWDILLEGLPITFSLALGASVLWLAGGLAAGVASALRKDTLTDRLLVGSTVVSAALPIYFVGPMLLFLTVRWLELMPYPGYVAFGEDPLAWARNLLLAWVALAMLSAAMYARQSRSSMIETMAEPYIRTARAKGLRRRTVVVKHGLRAALTPIVTLLGMDLGALMGGAIITESIFSLPGIGKITADSITGQDYPVILGTTLLAAFFIVFANLVVDLLYGVVDPRVRHAS</sequence>
<feature type="transmembrane region" description="Helical" evidence="7">
    <location>
        <begin position="146"/>
        <end position="171"/>
    </location>
</feature>
<evidence type="ECO:0000313" key="9">
    <source>
        <dbReference type="EMBL" id="MFI6502887.1"/>
    </source>
</evidence>
<evidence type="ECO:0000256" key="5">
    <source>
        <dbReference type="ARBA" id="ARBA00022989"/>
    </source>
</evidence>
<evidence type="ECO:0000259" key="8">
    <source>
        <dbReference type="PROSITE" id="PS50928"/>
    </source>
</evidence>
<organism evidence="9 10">
    <name type="scientific">Nonomuraea typhae</name>
    <dbReference type="NCBI Taxonomy" id="2603600"/>
    <lineage>
        <taxon>Bacteria</taxon>
        <taxon>Bacillati</taxon>
        <taxon>Actinomycetota</taxon>
        <taxon>Actinomycetes</taxon>
        <taxon>Streptosporangiales</taxon>
        <taxon>Streptosporangiaceae</taxon>
        <taxon>Nonomuraea</taxon>
    </lineage>
</organism>
<name>A0ABW7Z3Y0_9ACTN</name>
<reference evidence="9 10" key="1">
    <citation type="submission" date="2024-10" db="EMBL/GenBank/DDBJ databases">
        <title>The Natural Products Discovery Center: Release of the First 8490 Sequenced Strains for Exploring Actinobacteria Biosynthetic Diversity.</title>
        <authorList>
            <person name="Kalkreuter E."/>
            <person name="Kautsar S.A."/>
            <person name="Yang D."/>
            <person name="Bader C.D."/>
            <person name="Teijaro C.N."/>
            <person name="Fluegel L."/>
            <person name="Davis C.M."/>
            <person name="Simpson J.R."/>
            <person name="Lauterbach L."/>
            <person name="Steele A.D."/>
            <person name="Gui C."/>
            <person name="Meng S."/>
            <person name="Li G."/>
            <person name="Viehrig K."/>
            <person name="Ye F."/>
            <person name="Su P."/>
            <person name="Kiefer A.F."/>
            <person name="Nichols A."/>
            <person name="Cepeda A.J."/>
            <person name="Yan W."/>
            <person name="Fan B."/>
            <person name="Jiang Y."/>
            <person name="Adhikari A."/>
            <person name="Zheng C.-J."/>
            <person name="Schuster L."/>
            <person name="Cowan T.M."/>
            <person name="Smanski M.J."/>
            <person name="Chevrette M.G."/>
            <person name="De Carvalho L.P.S."/>
            <person name="Shen B."/>
        </authorList>
    </citation>
    <scope>NUCLEOTIDE SEQUENCE [LARGE SCALE GENOMIC DNA]</scope>
    <source>
        <strain evidence="9 10">NPDC050545</strain>
    </source>
</reference>
<dbReference type="PANTHER" id="PTHR43163">
    <property type="entry name" value="DIPEPTIDE TRANSPORT SYSTEM PERMEASE PROTEIN DPPB-RELATED"/>
    <property type="match status" value="1"/>
</dbReference>
<proteinExistence type="inferred from homology"/>
<dbReference type="PANTHER" id="PTHR43163:SF6">
    <property type="entry name" value="DIPEPTIDE TRANSPORT SYSTEM PERMEASE PROTEIN DPPB-RELATED"/>
    <property type="match status" value="1"/>
</dbReference>
<dbReference type="InterPro" id="IPR045621">
    <property type="entry name" value="BPD_transp_1_N"/>
</dbReference>
<evidence type="ECO:0000313" key="10">
    <source>
        <dbReference type="Proteomes" id="UP001612741"/>
    </source>
</evidence>
<keyword evidence="10" id="KW-1185">Reference proteome</keyword>
<dbReference type="RefSeq" id="WP_397088488.1">
    <property type="nucleotide sequence ID" value="NZ_JBITGY010000010.1"/>
</dbReference>
<evidence type="ECO:0000256" key="6">
    <source>
        <dbReference type="ARBA" id="ARBA00023136"/>
    </source>
</evidence>
<dbReference type="Pfam" id="PF19300">
    <property type="entry name" value="BPD_transp_1_N"/>
    <property type="match status" value="1"/>
</dbReference>
<evidence type="ECO:0000256" key="4">
    <source>
        <dbReference type="ARBA" id="ARBA00022692"/>
    </source>
</evidence>
<keyword evidence="3" id="KW-1003">Cell membrane</keyword>
<dbReference type="EMBL" id="JBITGY010000010">
    <property type="protein sequence ID" value="MFI6502887.1"/>
    <property type="molecule type" value="Genomic_DNA"/>
</dbReference>
<keyword evidence="5 7" id="KW-1133">Transmembrane helix</keyword>
<keyword evidence="6 7" id="KW-0472">Membrane</keyword>
<feature type="domain" description="ABC transmembrane type-1" evidence="8">
    <location>
        <begin position="110"/>
        <end position="319"/>
    </location>
</feature>
<evidence type="ECO:0000256" key="3">
    <source>
        <dbReference type="ARBA" id="ARBA00022475"/>
    </source>
</evidence>
<dbReference type="Proteomes" id="UP001612741">
    <property type="component" value="Unassembled WGS sequence"/>
</dbReference>
<dbReference type="InterPro" id="IPR000515">
    <property type="entry name" value="MetI-like"/>
</dbReference>
<keyword evidence="2 7" id="KW-0813">Transport</keyword>
<dbReference type="InterPro" id="IPR035906">
    <property type="entry name" value="MetI-like_sf"/>
</dbReference>
<protein>
    <submittedName>
        <fullName evidence="9">ABC transporter permease</fullName>
    </submittedName>
</protein>
<dbReference type="Gene3D" id="1.10.3720.10">
    <property type="entry name" value="MetI-like"/>
    <property type="match status" value="1"/>
</dbReference>
<feature type="transmembrane region" description="Helical" evidence="7">
    <location>
        <begin position="191"/>
        <end position="212"/>
    </location>
</feature>